<sequence>MTHIVLGATGHVGSALVSALLARGEKVTAVTRNGAHAEALRRQGATIAEADVFDVPSLRRVVAGGKRLFLLNPPAPPSTDTAAEEQRSLDCILEAIEGLPLEKIVAESTYGAQPGDRIGDLDVLYRMEQALAAQPVPVSAIRAAYYMSNWDASLETAQSEGKLHSMYPPDFKLPMVAPRDLGEFAARLMLGEARPSGPHYVEGPQRYSPGDVAEAFAQALGRRVEVVVTPPDQWEQAFRSMGFSEAGARSYSAMTRATLDKKEEPENAERGATSLDEYISALVKNG</sequence>
<dbReference type="InterPro" id="IPR008030">
    <property type="entry name" value="NmrA-like"/>
</dbReference>
<evidence type="ECO:0000313" key="2">
    <source>
        <dbReference type="EMBL" id="QGW82607.1"/>
    </source>
</evidence>
<gene>
    <name evidence="2" type="ORF">GOQ09_13940</name>
</gene>
<dbReference type="PANTHER" id="PTHR43162:SF1">
    <property type="entry name" value="PRESTALK A DIFFERENTIATION PROTEIN A"/>
    <property type="match status" value="1"/>
</dbReference>
<dbReference type="EMBL" id="CP046622">
    <property type="protein sequence ID" value="QGW82607.1"/>
    <property type="molecule type" value="Genomic_DNA"/>
</dbReference>
<dbReference type="InterPro" id="IPR036291">
    <property type="entry name" value="NAD(P)-bd_dom_sf"/>
</dbReference>
<evidence type="ECO:0000313" key="3">
    <source>
        <dbReference type="Proteomes" id="UP000425817"/>
    </source>
</evidence>
<name>A0A6I6HJ06_VARPD</name>
<organism evidence="2 3">
    <name type="scientific">Variovorax paradoxus</name>
    <dbReference type="NCBI Taxonomy" id="34073"/>
    <lineage>
        <taxon>Bacteria</taxon>
        <taxon>Pseudomonadati</taxon>
        <taxon>Pseudomonadota</taxon>
        <taxon>Betaproteobacteria</taxon>
        <taxon>Burkholderiales</taxon>
        <taxon>Comamonadaceae</taxon>
        <taxon>Variovorax</taxon>
    </lineage>
</organism>
<dbReference type="OrthoDB" id="9777801at2"/>
<proteinExistence type="predicted"/>
<protein>
    <submittedName>
        <fullName evidence="2">NAD(P)H-binding protein</fullName>
    </submittedName>
</protein>
<reference evidence="2 3" key="1">
    <citation type="submission" date="2019-12" db="EMBL/GenBank/DDBJ databases">
        <title>Hybrid Genome Assemblies of two High G+C Isolates from Undergraduate Microbiology Courses.</title>
        <authorList>
            <person name="Ne Ville C.J."/>
            <person name="Enright D."/>
            <person name="Hernandez I."/>
            <person name="Dodsworth J."/>
            <person name="Orwin P.M."/>
        </authorList>
    </citation>
    <scope>NUCLEOTIDE SEQUENCE [LARGE SCALE GENOMIC DNA]</scope>
    <source>
        <strain evidence="2 3">CSUSB</strain>
    </source>
</reference>
<dbReference type="AlphaFoldDB" id="A0A6I6HJ06"/>
<evidence type="ECO:0000259" key="1">
    <source>
        <dbReference type="Pfam" id="PF05368"/>
    </source>
</evidence>
<dbReference type="Gene3D" id="3.90.25.10">
    <property type="entry name" value="UDP-galactose 4-epimerase, domain 1"/>
    <property type="match status" value="1"/>
</dbReference>
<dbReference type="Proteomes" id="UP000425817">
    <property type="component" value="Chromosome"/>
</dbReference>
<dbReference type="Pfam" id="PF05368">
    <property type="entry name" value="NmrA"/>
    <property type="match status" value="1"/>
</dbReference>
<dbReference type="InterPro" id="IPR051604">
    <property type="entry name" value="Ergot_Alk_Oxidoreductase"/>
</dbReference>
<accession>A0A6I6HJ06</accession>
<feature type="domain" description="NmrA-like" evidence="1">
    <location>
        <begin position="4"/>
        <end position="237"/>
    </location>
</feature>
<dbReference type="SUPFAM" id="SSF51735">
    <property type="entry name" value="NAD(P)-binding Rossmann-fold domains"/>
    <property type="match status" value="1"/>
</dbReference>
<dbReference type="PANTHER" id="PTHR43162">
    <property type="match status" value="1"/>
</dbReference>
<dbReference type="Gene3D" id="3.40.50.720">
    <property type="entry name" value="NAD(P)-binding Rossmann-like Domain"/>
    <property type="match status" value="1"/>
</dbReference>